<dbReference type="RefSeq" id="WP_184310347.1">
    <property type="nucleotide sequence ID" value="NZ_JACHEN010000010.1"/>
</dbReference>
<name>A0A841KXZ4_9FIRM</name>
<keyword evidence="1" id="KW-1133">Transmembrane helix</keyword>
<dbReference type="AlphaFoldDB" id="A0A841KXZ4"/>
<feature type="transmembrane region" description="Helical" evidence="1">
    <location>
        <begin position="238"/>
        <end position="256"/>
    </location>
</feature>
<proteinExistence type="predicted"/>
<protein>
    <recommendedName>
        <fullName evidence="4">PDZ domain-containing protein</fullName>
    </recommendedName>
</protein>
<sequence>MVEFLRWSKTMVVILAVGGISFLQYKKIHDFEYKAMGFTKTTLRKKVLNGFMMGVLGGSLGTIVILMLGVTIEPRDFIYLLPMAFMLMLINVRYVCFAYGGGLLGIVSLLLGLPKINIPSLMTIVGVLHLVESILIWLDGHRHATPIFIEDEKYGIVGGFLLQRFWPIPFIVLLAMMGTLGSENLPLPMSMFVAVLGYSDMALSSTPNQKSKTSAIRLLTYSAILILLSVMAKKYILFQWIAVSFAALGHEALVLWGQKEEKRKAPLFRHHRRGITVLDVKMDGSKKKMDLNPGDVILRINNHPIYDKADIQVVLSSFPQRIWMEIIDAAGKQKTIEYKHRYGMDSFGLIIVPQNSSVVFLPSPSLSPIKKWIESIKK</sequence>
<reference evidence="2 3" key="1">
    <citation type="submission" date="2020-08" db="EMBL/GenBank/DDBJ databases">
        <title>Genomic Encyclopedia of Type Strains, Phase IV (KMG-IV): sequencing the most valuable type-strain genomes for metagenomic binning, comparative biology and taxonomic classification.</title>
        <authorList>
            <person name="Goeker M."/>
        </authorList>
    </citation>
    <scope>NUCLEOTIDE SEQUENCE [LARGE SCALE GENOMIC DNA]</scope>
    <source>
        <strain evidence="2 3">DSM 103526</strain>
    </source>
</reference>
<dbReference type="Gene3D" id="2.30.42.10">
    <property type="match status" value="1"/>
</dbReference>
<feature type="transmembrane region" description="Helical" evidence="1">
    <location>
        <begin position="47"/>
        <end position="72"/>
    </location>
</feature>
<evidence type="ECO:0000313" key="2">
    <source>
        <dbReference type="EMBL" id="MBB6215792.1"/>
    </source>
</evidence>
<dbReference type="EMBL" id="JACHEN010000010">
    <property type="protein sequence ID" value="MBB6215792.1"/>
    <property type="molecule type" value="Genomic_DNA"/>
</dbReference>
<evidence type="ECO:0000313" key="3">
    <source>
        <dbReference type="Proteomes" id="UP000579281"/>
    </source>
</evidence>
<organism evidence="2 3">
    <name type="scientific">Anaerosolibacter carboniphilus</name>
    <dbReference type="NCBI Taxonomy" id="1417629"/>
    <lineage>
        <taxon>Bacteria</taxon>
        <taxon>Bacillati</taxon>
        <taxon>Bacillota</taxon>
        <taxon>Clostridia</taxon>
        <taxon>Peptostreptococcales</taxon>
        <taxon>Thermotaleaceae</taxon>
        <taxon>Anaerosolibacter</taxon>
    </lineage>
</organism>
<keyword evidence="1" id="KW-0472">Membrane</keyword>
<evidence type="ECO:0008006" key="4">
    <source>
        <dbReference type="Google" id="ProtNLM"/>
    </source>
</evidence>
<feature type="transmembrane region" description="Helical" evidence="1">
    <location>
        <begin position="6"/>
        <end position="26"/>
    </location>
</feature>
<dbReference type="InterPro" id="IPR036034">
    <property type="entry name" value="PDZ_sf"/>
</dbReference>
<feature type="transmembrane region" description="Helical" evidence="1">
    <location>
        <begin position="120"/>
        <end position="138"/>
    </location>
</feature>
<dbReference type="SUPFAM" id="SSF50156">
    <property type="entry name" value="PDZ domain-like"/>
    <property type="match status" value="1"/>
</dbReference>
<evidence type="ECO:0000256" key="1">
    <source>
        <dbReference type="SAM" id="Phobius"/>
    </source>
</evidence>
<feature type="transmembrane region" description="Helical" evidence="1">
    <location>
        <begin position="92"/>
        <end position="113"/>
    </location>
</feature>
<keyword evidence="3" id="KW-1185">Reference proteome</keyword>
<dbReference type="Proteomes" id="UP000579281">
    <property type="component" value="Unassembled WGS sequence"/>
</dbReference>
<feature type="transmembrane region" description="Helical" evidence="1">
    <location>
        <begin position="215"/>
        <end position="232"/>
    </location>
</feature>
<comment type="caution">
    <text evidence="2">The sequence shown here is derived from an EMBL/GenBank/DDBJ whole genome shotgun (WGS) entry which is preliminary data.</text>
</comment>
<keyword evidence="1" id="KW-0812">Transmembrane</keyword>
<accession>A0A841KXZ4</accession>
<gene>
    <name evidence="2" type="ORF">HNQ80_001883</name>
</gene>